<name>A0A6I2KS32_9BURK</name>
<keyword evidence="4" id="KW-0804">Transcription</keyword>
<keyword evidence="2" id="KW-0805">Transcription regulation</keyword>
<evidence type="ECO:0000313" key="7">
    <source>
        <dbReference type="Proteomes" id="UP000433309"/>
    </source>
</evidence>
<dbReference type="InterPro" id="IPR058163">
    <property type="entry name" value="LysR-type_TF_proteobact-type"/>
</dbReference>
<dbReference type="Proteomes" id="UP000433309">
    <property type="component" value="Unassembled WGS sequence"/>
</dbReference>
<dbReference type="PANTHER" id="PTHR30537:SF35">
    <property type="entry name" value="TRANSCRIPTIONAL REGULATORY PROTEIN"/>
    <property type="match status" value="1"/>
</dbReference>
<evidence type="ECO:0000256" key="2">
    <source>
        <dbReference type="ARBA" id="ARBA00023015"/>
    </source>
</evidence>
<dbReference type="PROSITE" id="PS50931">
    <property type="entry name" value="HTH_LYSR"/>
    <property type="match status" value="1"/>
</dbReference>
<proteinExistence type="inferred from homology"/>
<feature type="domain" description="HTH lysR-type" evidence="5">
    <location>
        <begin position="1"/>
        <end position="59"/>
    </location>
</feature>
<dbReference type="EMBL" id="WKJK01000001">
    <property type="protein sequence ID" value="MRW88535.1"/>
    <property type="molecule type" value="Genomic_DNA"/>
</dbReference>
<dbReference type="GO" id="GO:0043565">
    <property type="term" value="F:sequence-specific DNA binding"/>
    <property type="evidence" value="ECO:0007669"/>
    <property type="project" value="TreeGrafter"/>
</dbReference>
<dbReference type="GO" id="GO:0006351">
    <property type="term" value="P:DNA-templated transcription"/>
    <property type="evidence" value="ECO:0007669"/>
    <property type="project" value="TreeGrafter"/>
</dbReference>
<dbReference type="FunFam" id="1.10.10.10:FF:000001">
    <property type="entry name" value="LysR family transcriptional regulator"/>
    <property type="match status" value="1"/>
</dbReference>
<evidence type="ECO:0000256" key="1">
    <source>
        <dbReference type="ARBA" id="ARBA00009437"/>
    </source>
</evidence>
<dbReference type="PANTHER" id="PTHR30537">
    <property type="entry name" value="HTH-TYPE TRANSCRIPTIONAL REGULATOR"/>
    <property type="match status" value="1"/>
</dbReference>
<keyword evidence="7" id="KW-1185">Reference proteome</keyword>
<dbReference type="InterPro" id="IPR036388">
    <property type="entry name" value="WH-like_DNA-bd_sf"/>
</dbReference>
<accession>A0A6I2KS32</accession>
<dbReference type="Pfam" id="PF03466">
    <property type="entry name" value="LysR_substrate"/>
    <property type="match status" value="1"/>
</dbReference>
<dbReference type="GO" id="GO:0003700">
    <property type="term" value="F:DNA-binding transcription factor activity"/>
    <property type="evidence" value="ECO:0007669"/>
    <property type="project" value="InterPro"/>
</dbReference>
<dbReference type="SUPFAM" id="SSF46785">
    <property type="entry name" value="Winged helix' DNA-binding domain"/>
    <property type="match status" value="1"/>
</dbReference>
<dbReference type="CDD" id="cd08422">
    <property type="entry name" value="PBP2_CrgA_like"/>
    <property type="match status" value="1"/>
</dbReference>
<evidence type="ECO:0000256" key="3">
    <source>
        <dbReference type="ARBA" id="ARBA00023125"/>
    </source>
</evidence>
<dbReference type="InterPro" id="IPR005119">
    <property type="entry name" value="LysR_subst-bd"/>
</dbReference>
<gene>
    <name evidence="6" type="ORF">GJ699_00890</name>
</gene>
<dbReference type="InterPro" id="IPR036390">
    <property type="entry name" value="WH_DNA-bd_sf"/>
</dbReference>
<dbReference type="InterPro" id="IPR000847">
    <property type="entry name" value="LysR_HTH_N"/>
</dbReference>
<organism evidence="6 7">
    <name type="scientific">Duganella guangzhouensis</name>
    <dbReference type="NCBI Taxonomy" id="2666084"/>
    <lineage>
        <taxon>Bacteria</taxon>
        <taxon>Pseudomonadati</taxon>
        <taxon>Pseudomonadota</taxon>
        <taxon>Betaproteobacteria</taxon>
        <taxon>Burkholderiales</taxon>
        <taxon>Oxalobacteraceae</taxon>
        <taxon>Telluria group</taxon>
        <taxon>Duganella</taxon>
    </lineage>
</organism>
<dbReference type="Pfam" id="PF00126">
    <property type="entry name" value="HTH_1"/>
    <property type="match status" value="1"/>
</dbReference>
<comment type="similarity">
    <text evidence="1">Belongs to the LysR transcriptional regulatory family.</text>
</comment>
<evidence type="ECO:0000259" key="5">
    <source>
        <dbReference type="PROSITE" id="PS50931"/>
    </source>
</evidence>
<sequence>MDRLTVMKSFVQVVDSESFSAAARNLSLSRALVSRHIADLELQVGTRLLNRTTRAVTLTEAGIGHYEFCRRILNELALEEDSLKRMTERPEGQLNIIAPKWIGSLDLGDAIASFAADHPLIKVKLDLGGVSDRTHEFLGSGFEIAFQTNYLRDSSVMVKKMATMQFVVCAAPGYLAGARRPVEPRDLLEHKCLMHANEPIWHFNFEEEQLRIKPEQVVFTSNTFLVLSKAAVRGMGIAVLPMRAIRRELQTGELEVLLPAYAVPDRPLYAVYAPGAHRIRKIQCFLEFMSHWYQAHSVLDGLPRVPAALLAG</sequence>
<dbReference type="Gene3D" id="1.10.10.10">
    <property type="entry name" value="Winged helix-like DNA-binding domain superfamily/Winged helix DNA-binding domain"/>
    <property type="match status" value="1"/>
</dbReference>
<dbReference type="RefSeq" id="WP_154372197.1">
    <property type="nucleotide sequence ID" value="NZ_WKJK01000001.1"/>
</dbReference>
<dbReference type="Gene3D" id="3.40.190.290">
    <property type="match status" value="1"/>
</dbReference>
<protein>
    <submittedName>
        <fullName evidence="6">LysR family transcriptional regulator</fullName>
    </submittedName>
</protein>
<evidence type="ECO:0000313" key="6">
    <source>
        <dbReference type="EMBL" id="MRW88535.1"/>
    </source>
</evidence>
<dbReference type="AlphaFoldDB" id="A0A6I2KS32"/>
<dbReference type="SUPFAM" id="SSF53850">
    <property type="entry name" value="Periplasmic binding protein-like II"/>
    <property type="match status" value="1"/>
</dbReference>
<comment type="caution">
    <text evidence="6">The sequence shown here is derived from an EMBL/GenBank/DDBJ whole genome shotgun (WGS) entry which is preliminary data.</text>
</comment>
<keyword evidence="3" id="KW-0238">DNA-binding</keyword>
<reference evidence="6 7" key="1">
    <citation type="submission" date="2019-11" db="EMBL/GenBank/DDBJ databases">
        <title>Novel species isolated from a subtropical stream in China.</title>
        <authorList>
            <person name="Lu H."/>
        </authorList>
    </citation>
    <scope>NUCLEOTIDE SEQUENCE [LARGE SCALE GENOMIC DNA]</scope>
    <source>
        <strain evidence="6 7">FT80W</strain>
    </source>
</reference>
<evidence type="ECO:0000256" key="4">
    <source>
        <dbReference type="ARBA" id="ARBA00023163"/>
    </source>
</evidence>